<dbReference type="InterPro" id="IPR036179">
    <property type="entry name" value="Ig-like_dom_sf"/>
</dbReference>
<keyword evidence="3" id="KW-1015">Disulfide bond</keyword>
<feature type="region of interest" description="Disordered" evidence="4">
    <location>
        <begin position="997"/>
        <end position="1081"/>
    </location>
</feature>
<keyword evidence="2 5" id="KW-0472">Membrane</keyword>
<dbReference type="SMART" id="SM00409">
    <property type="entry name" value="IG"/>
    <property type="match status" value="1"/>
</dbReference>
<feature type="compositionally biased region" description="Polar residues" evidence="4">
    <location>
        <begin position="1030"/>
        <end position="1039"/>
    </location>
</feature>
<dbReference type="InterPro" id="IPR007110">
    <property type="entry name" value="Ig-like_dom"/>
</dbReference>
<reference evidence="7" key="2">
    <citation type="submission" date="2020-05" db="UniProtKB">
        <authorList>
            <consortium name="EnsemblMetazoa"/>
        </authorList>
    </citation>
    <scope>IDENTIFICATION</scope>
    <source>
        <strain evidence="7">FAR1</strain>
    </source>
</reference>
<organism evidence="7 8">
    <name type="scientific">Anopheles farauti</name>
    <dbReference type="NCBI Taxonomy" id="69004"/>
    <lineage>
        <taxon>Eukaryota</taxon>
        <taxon>Metazoa</taxon>
        <taxon>Ecdysozoa</taxon>
        <taxon>Arthropoda</taxon>
        <taxon>Hexapoda</taxon>
        <taxon>Insecta</taxon>
        <taxon>Pterygota</taxon>
        <taxon>Neoptera</taxon>
        <taxon>Endopterygota</taxon>
        <taxon>Diptera</taxon>
        <taxon>Nematocera</taxon>
        <taxon>Culicoidea</taxon>
        <taxon>Culicidae</taxon>
        <taxon>Anophelinae</taxon>
        <taxon>Anopheles</taxon>
    </lineage>
</organism>
<feature type="region of interest" description="Disordered" evidence="4">
    <location>
        <begin position="594"/>
        <end position="647"/>
    </location>
</feature>
<feature type="compositionally biased region" description="Polar residues" evidence="4">
    <location>
        <begin position="617"/>
        <end position="633"/>
    </location>
</feature>
<dbReference type="PANTHER" id="PTHR23278:SF26">
    <property type="entry name" value="SIDESTEP III, ISOFORM O"/>
    <property type="match status" value="1"/>
</dbReference>
<evidence type="ECO:0000313" key="7">
    <source>
        <dbReference type="EnsemblMetazoa" id="AFAF008805-PA"/>
    </source>
</evidence>
<feature type="compositionally biased region" description="Low complexity" evidence="4">
    <location>
        <begin position="403"/>
        <end position="413"/>
    </location>
</feature>
<dbReference type="Proteomes" id="UP000075886">
    <property type="component" value="Unassembled WGS sequence"/>
</dbReference>
<dbReference type="Pfam" id="PF13927">
    <property type="entry name" value="Ig_3"/>
    <property type="match status" value="1"/>
</dbReference>
<name>A0A182QEY8_9DIPT</name>
<dbReference type="InterPro" id="IPR003599">
    <property type="entry name" value="Ig_sub"/>
</dbReference>
<dbReference type="AlphaFoldDB" id="A0A182QEY8"/>
<evidence type="ECO:0000256" key="4">
    <source>
        <dbReference type="SAM" id="MobiDB-lite"/>
    </source>
</evidence>
<keyword evidence="5" id="KW-0812">Transmembrane</keyword>
<feature type="region of interest" description="Disordered" evidence="4">
    <location>
        <begin position="852"/>
        <end position="889"/>
    </location>
</feature>
<dbReference type="InterPro" id="IPR003598">
    <property type="entry name" value="Ig_sub2"/>
</dbReference>
<evidence type="ECO:0000256" key="3">
    <source>
        <dbReference type="ARBA" id="ARBA00023157"/>
    </source>
</evidence>
<feature type="transmembrane region" description="Helical" evidence="5">
    <location>
        <begin position="896"/>
        <end position="923"/>
    </location>
</feature>
<accession>A0A182QEY8</accession>
<evidence type="ECO:0000256" key="2">
    <source>
        <dbReference type="ARBA" id="ARBA00023136"/>
    </source>
</evidence>
<dbReference type="Gene3D" id="2.60.40.10">
    <property type="entry name" value="Immunoglobulins"/>
    <property type="match status" value="2"/>
</dbReference>
<feature type="region of interest" description="Disordered" evidence="4">
    <location>
        <begin position="393"/>
        <end position="574"/>
    </location>
</feature>
<feature type="compositionally biased region" description="Polar residues" evidence="4">
    <location>
        <begin position="596"/>
        <end position="609"/>
    </location>
</feature>
<dbReference type="GO" id="GO:0016020">
    <property type="term" value="C:membrane"/>
    <property type="evidence" value="ECO:0007669"/>
    <property type="project" value="UniProtKB-SubCell"/>
</dbReference>
<dbReference type="PROSITE" id="PS50835">
    <property type="entry name" value="IG_LIKE"/>
    <property type="match status" value="2"/>
</dbReference>
<feature type="compositionally biased region" description="Pro residues" evidence="4">
    <location>
        <begin position="532"/>
        <end position="544"/>
    </location>
</feature>
<feature type="compositionally biased region" description="Pro residues" evidence="4">
    <location>
        <begin position="414"/>
        <end position="423"/>
    </location>
</feature>
<feature type="domain" description="Ig-like" evidence="6">
    <location>
        <begin position="156"/>
        <end position="246"/>
    </location>
</feature>
<dbReference type="SUPFAM" id="SSF48726">
    <property type="entry name" value="Immunoglobulin"/>
    <property type="match status" value="3"/>
</dbReference>
<keyword evidence="8" id="KW-1185">Reference proteome</keyword>
<dbReference type="SMART" id="SM00408">
    <property type="entry name" value="IGc2"/>
    <property type="match status" value="1"/>
</dbReference>
<dbReference type="PANTHER" id="PTHR23278">
    <property type="entry name" value="SIDESTEP PROTEIN"/>
    <property type="match status" value="1"/>
</dbReference>
<keyword evidence="5" id="KW-1133">Transmembrane helix</keyword>
<dbReference type="InterPro" id="IPR013783">
    <property type="entry name" value="Ig-like_fold"/>
</dbReference>
<dbReference type="Pfam" id="PF08205">
    <property type="entry name" value="C2-set_2"/>
    <property type="match status" value="1"/>
</dbReference>
<proteinExistence type="predicted"/>
<evidence type="ECO:0000256" key="1">
    <source>
        <dbReference type="ARBA" id="ARBA00004167"/>
    </source>
</evidence>
<dbReference type="EMBL" id="AXCN02000077">
    <property type="status" value="NOT_ANNOTATED_CDS"/>
    <property type="molecule type" value="Genomic_DNA"/>
</dbReference>
<dbReference type="STRING" id="69004.A0A182QEY8"/>
<comment type="subcellular location">
    <subcellularLocation>
        <location evidence="1">Membrane</location>
        <topology evidence="1">Single-pass membrane protein</topology>
    </subcellularLocation>
</comment>
<protein>
    <recommendedName>
        <fullName evidence="6">Ig-like domain-containing protein</fullName>
    </recommendedName>
</protein>
<dbReference type="VEuPathDB" id="VectorBase:AFAF008805"/>
<sequence length="1134" mass="120099">MQTGGGISMGRHVTVNRLEIPKMTRAALNNTYKCQASNTKLVPPAERTIRVDMLLKPLSTALSSKPKQLISNQEYVVACNVEGSVPETDIKWMQNNRLFTKGKIKIINNSSMVSSVLSFRPHPDDDSTILKCEGSNPRLQNSVLEDSVIMNVLYPPQVTLSLGSTLNPDDIKEGDDVYFECHIKANPREHRITWSHDGQAVTQNVTSGVIISTRSLVLQRVGRFHSGSYACSAANDRGETQSDPVALKIHFAPVCISNSIMIVGASLDETVPVPCHVAADPLDVSFDWNFSNSGERFEVASGQFNLLQEFHSEGITQSRYDADEDNSETIYELLYTPKSEREYGTLACWAKNSIGKQVEPCLFQVVPAAKPAPLRNCTLRPYSTLLPLPPGAVGQHGGQNATSAASAYSYSYGEPPPPPPPARNPGQHYRDTNYIGPQFVKDRNVPTDRRNVTAKFNQKNPNPPEGAPASLRSLAAGKAGSKRDRRNRTAGRGGGDGGLPSIRDASIVRLTSDADGDEGGPPVSGTGTGSKEPPPPPIPLPSHPTPEMLRRRAEAAGKSAAPSTTSTEERNSRANLLNTATAVLLGEGGSAAVLASSATGNDPSGQQRGSRLRRHTTGTGPRNASLPASNQNPHPAPGAGRAERGGNNYHSSAAAVAAASAPPIASQLRSKTIRHQSALAASSHPSAASLASYGGYSGVNGATGHGTSYGGNHHQLQQHYYATDYGTAGGGGVGGISASGAGANELPTMMELECVAGYDGGLPQHFFLEAYDSRTRKLRLNITSALNDVPLFRIDLTELSPSEAYTPTLHLIAYSVNQKGRSEPTILEDIAINEAEKRTGCYSSRPAELSLTLRPPGDGSIPGSSEPNSDRVVPMPVAKTSATTGSKSDDGTEGFAILPFAALLTGALFTIGIAVLLVVVLAIRRKRDGHGGGLCDGKEKHIGMDITVTTPLEMGMGQQKYVVAYTLKQGVEKQPDILSAQKTGSASVQSIKDIGQKMAGSPYNHNPPPLVDPYAYKSSPADGGIPTPYQREQQQQHPTTGPDASGVATNPGFEYRSSSRSSSGNLKQAATTLNGPSGANPEYRYSGSEFVTDLLDFSSAPSPSSGSTVGATLTKARNRQHIITDTLPGPESCV</sequence>
<feature type="compositionally biased region" description="Low complexity" evidence="4">
    <location>
        <begin position="520"/>
        <end position="531"/>
    </location>
</feature>
<evidence type="ECO:0000259" key="6">
    <source>
        <dbReference type="PROSITE" id="PS50835"/>
    </source>
</evidence>
<reference evidence="8" key="1">
    <citation type="submission" date="2014-01" db="EMBL/GenBank/DDBJ databases">
        <title>The Genome Sequence of Anopheles farauti FAR1 (V2).</title>
        <authorList>
            <consortium name="The Broad Institute Genomics Platform"/>
            <person name="Neafsey D.E."/>
            <person name="Besansky N."/>
            <person name="Howell P."/>
            <person name="Walton C."/>
            <person name="Young S.K."/>
            <person name="Zeng Q."/>
            <person name="Gargeya S."/>
            <person name="Fitzgerald M."/>
            <person name="Haas B."/>
            <person name="Abouelleil A."/>
            <person name="Allen A.W."/>
            <person name="Alvarado L."/>
            <person name="Arachchi H.M."/>
            <person name="Berlin A.M."/>
            <person name="Chapman S.B."/>
            <person name="Gainer-Dewar J."/>
            <person name="Goldberg J."/>
            <person name="Griggs A."/>
            <person name="Gujja S."/>
            <person name="Hansen M."/>
            <person name="Howarth C."/>
            <person name="Imamovic A."/>
            <person name="Ireland A."/>
            <person name="Larimer J."/>
            <person name="McCowan C."/>
            <person name="Murphy C."/>
            <person name="Pearson M."/>
            <person name="Poon T.W."/>
            <person name="Priest M."/>
            <person name="Roberts A."/>
            <person name="Saif S."/>
            <person name="Shea T."/>
            <person name="Sisk P."/>
            <person name="Sykes S."/>
            <person name="Wortman J."/>
            <person name="Nusbaum C."/>
            <person name="Birren B."/>
        </authorList>
    </citation>
    <scope>NUCLEOTIDE SEQUENCE [LARGE SCALE GENOMIC DNA]</scope>
    <source>
        <strain evidence="8">FAR1</strain>
    </source>
</reference>
<feature type="compositionally biased region" description="Basic and acidic residues" evidence="4">
    <location>
        <begin position="440"/>
        <end position="451"/>
    </location>
</feature>
<dbReference type="InterPro" id="IPR013162">
    <property type="entry name" value="CD80_C2-set"/>
</dbReference>
<feature type="domain" description="Ig-like" evidence="6">
    <location>
        <begin position="57"/>
        <end position="151"/>
    </location>
</feature>
<evidence type="ECO:0000313" key="8">
    <source>
        <dbReference type="Proteomes" id="UP000075886"/>
    </source>
</evidence>
<feature type="compositionally biased region" description="Polar residues" evidence="4">
    <location>
        <begin position="1064"/>
        <end position="1077"/>
    </location>
</feature>
<evidence type="ECO:0000256" key="5">
    <source>
        <dbReference type="SAM" id="Phobius"/>
    </source>
</evidence>
<dbReference type="EnsemblMetazoa" id="AFAF008805-RA">
    <property type="protein sequence ID" value="AFAF008805-PA"/>
    <property type="gene ID" value="AFAF008805"/>
</dbReference>